<dbReference type="EMBL" id="CP000483">
    <property type="protein sequence ID" value="ABL01313.1"/>
    <property type="molecule type" value="Genomic_DNA"/>
</dbReference>
<gene>
    <name evidence="1" type="ordered locus">Ppro_3722</name>
</gene>
<dbReference type="KEGG" id="ppd:Ppro_3722"/>
<proteinExistence type="predicted"/>
<keyword evidence="1" id="KW-0614">Plasmid</keyword>
<dbReference type="AlphaFoldDB" id="A0R7X0"/>
<name>A0R7X0_PELPD</name>
<organism evidence="1 2">
    <name type="scientific">Pelobacter propionicus (strain DSM 2379 / NBRC 103807 / OttBd1)</name>
    <dbReference type="NCBI Taxonomy" id="338966"/>
    <lineage>
        <taxon>Bacteria</taxon>
        <taxon>Pseudomonadati</taxon>
        <taxon>Thermodesulfobacteriota</taxon>
        <taxon>Desulfuromonadia</taxon>
        <taxon>Desulfuromonadales</taxon>
        <taxon>Desulfuromonadaceae</taxon>
        <taxon>Pelobacter</taxon>
    </lineage>
</organism>
<geneLocation type="plasmid" evidence="1 2">
    <name>pPRO1</name>
</geneLocation>
<reference evidence="1 2" key="1">
    <citation type="submission" date="2006-10" db="EMBL/GenBank/DDBJ databases">
        <title>Complete sequence of plasmid pPRO1 of Pelobacter propionicus DSM 2379.</title>
        <authorList>
            <consortium name="US DOE Joint Genome Institute"/>
            <person name="Copeland A."/>
            <person name="Lucas S."/>
            <person name="Lapidus A."/>
            <person name="Barry K."/>
            <person name="Detter J.C."/>
            <person name="Glavina del Rio T."/>
            <person name="Hammon N."/>
            <person name="Israni S."/>
            <person name="Dalin E."/>
            <person name="Tice H."/>
            <person name="Pitluck S."/>
            <person name="Saunders E."/>
            <person name="Brettin T."/>
            <person name="Bruce D."/>
            <person name="Han C."/>
            <person name="Tapia R."/>
            <person name="Schmutz J."/>
            <person name="Larimer F."/>
            <person name="Land M."/>
            <person name="Hauser L."/>
            <person name="Kyrpides N."/>
            <person name="Kim E."/>
            <person name="Lovley D."/>
            <person name="Richardson P."/>
        </authorList>
    </citation>
    <scope>NUCLEOTIDE SEQUENCE [LARGE SCALE GENOMIC DNA]</scope>
    <source>
        <strain evidence="2">DSM 2379 / NBRC 103807 / OttBd1</strain>
        <plasmid evidence="2">Plasmid pPRO1</plasmid>
    </source>
</reference>
<dbReference type="eggNOG" id="ENOG5034BT3">
    <property type="taxonomic scope" value="Bacteria"/>
</dbReference>
<evidence type="ECO:0000313" key="1">
    <source>
        <dbReference type="EMBL" id="ABL01313.1"/>
    </source>
</evidence>
<accession>A0R7X0</accession>
<evidence type="ECO:0000313" key="2">
    <source>
        <dbReference type="Proteomes" id="UP000006732"/>
    </source>
</evidence>
<protein>
    <submittedName>
        <fullName evidence="1">Uncharacterized protein</fullName>
    </submittedName>
</protein>
<dbReference type="Proteomes" id="UP000006732">
    <property type="component" value="Plasmid pPRO1"/>
</dbReference>
<keyword evidence="2" id="KW-1185">Reference proteome</keyword>
<dbReference type="RefSeq" id="WP_011733832.1">
    <property type="nucleotide sequence ID" value="NC_008607.1"/>
</dbReference>
<dbReference type="OrthoDB" id="5394310at2"/>
<sequence>MPTPISITGKRTSATVFCTNLILHGNSVVFFTAFGPTQEIRAFSHLLTDGGSSLDTGDHVVDKVVCSPNLTLIPKLDHGYTGLYLVTSQVDRYIIANSIAECYNIYARTLDQQQFVHCDWYKKIFSLATEIEPTIGAKKCYLTVENVSEVVQQHVESGDFVLPASTADLEVEITETKSGGTQ</sequence>
<dbReference type="HOGENOM" id="CLU_1480700_0_0_7"/>